<reference evidence="1" key="1">
    <citation type="submission" date="2023-03" db="EMBL/GenBank/DDBJ databases">
        <title>Comparative genomics of Weissella fermenti BK2, and weissella type species.</title>
        <authorList>
            <person name="Lee J.K."/>
            <person name="Baek J.H."/>
            <person name="Kim J.M."/>
            <person name="Choi D.G."/>
            <person name="Jeon C.O."/>
        </authorList>
    </citation>
    <scope>NUCLEOTIDE SEQUENCE</scope>
    <source>
        <strain evidence="1">BK2</strain>
    </source>
</reference>
<evidence type="ECO:0000313" key="2">
    <source>
        <dbReference type="Proteomes" id="UP001146336"/>
    </source>
</evidence>
<accession>A0ABT6D3C4</accession>
<name>A0ABT6D3C4_9LACO</name>
<proteinExistence type="predicted"/>
<comment type="caution">
    <text evidence="1">The sequence shown here is derived from an EMBL/GenBank/DDBJ whole genome shotgun (WGS) entry which is preliminary data.</text>
</comment>
<gene>
    <name evidence="1" type="ORF">OIT47_007050</name>
</gene>
<sequence>MMMFGKTKKVEQPTNSKQTYYKQLAHHIKRAWDMQVAISQIAAQSNDALTPQSLYVSVQQPNAKQQNGVTPFTMYVDAEDMVPLLEKKLNDQLSVADEYLESLELSDSLTNHDQALVAELRELQQAGKLADMLKTLLNHNVIARHDLH</sequence>
<evidence type="ECO:0000313" key="1">
    <source>
        <dbReference type="EMBL" id="MDF9300022.1"/>
    </source>
</evidence>
<evidence type="ECO:0008006" key="3">
    <source>
        <dbReference type="Google" id="ProtNLM"/>
    </source>
</evidence>
<organism evidence="1 2">
    <name type="scientific">Weissella fermenti</name>
    <dbReference type="NCBI Taxonomy" id="2987699"/>
    <lineage>
        <taxon>Bacteria</taxon>
        <taxon>Bacillati</taxon>
        <taxon>Bacillota</taxon>
        <taxon>Bacilli</taxon>
        <taxon>Lactobacillales</taxon>
        <taxon>Lactobacillaceae</taxon>
        <taxon>Weissella</taxon>
    </lineage>
</organism>
<dbReference type="RefSeq" id="WP_264330137.1">
    <property type="nucleotide sequence ID" value="NZ_JAOZFC020000001.1"/>
</dbReference>
<keyword evidence="2" id="KW-1185">Reference proteome</keyword>
<dbReference type="EMBL" id="JAOZFC020000001">
    <property type="protein sequence ID" value="MDF9300022.1"/>
    <property type="molecule type" value="Genomic_DNA"/>
</dbReference>
<dbReference type="Proteomes" id="UP001146336">
    <property type="component" value="Unassembled WGS sequence"/>
</dbReference>
<protein>
    <recommendedName>
        <fullName evidence="3">Transcriptional regulator</fullName>
    </recommendedName>
</protein>